<dbReference type="Proteomes" id="UP000275069">
    <property type="component" value="Chromosome"/>
</dbReference>
<dbReference type="KEGG" id="gry:D7I44_01030"/>
<dbReference type="Pfam" id="PF08241">
    <property type="entry name" value="Methyltransf_11"/>
    <property type="match status" value="1"/>
</dbReference>
<dbReference type="AlphaFoldDB" id="A0A387BV05"/>
<dbReference type="PANTHER" id="PTHR44942">
    <property type="entry name" value="METHYLTRANSF_11 DOMAIN-CONTAINING PROTEIN"/>
    <property type="match status" value="1"/>
</dbReference>
<evidence type="ECO:0000256" key="1">
    <source>
        <dbReference type="ARBA" id="ARBA00008361"/>
    </source>
</evidence>
<feature type="domain" description="Methyltransferase type 11" evidence="4">
    <location>
        <begin position="42"/>
        <end position="132"/>
    </location>
</feature>
<sequence length="244" mass="26607">MPDAMHFDRSPEGYRAARPPYPAELWGDVVATELVVPGRRALDLGAGTGEATGVLLARGMDVVAVEPGPRLADALAARHPQASVHRMRAEEFEPDAASFDLVVAATSIHWMDLNVALPMVRRALKPDGRLLVWRNVFGDAEAEVTPFRREVARIVARRRAPQREQTESVTATADAIAASGLFAIESTRRYRWSIELTAAQVHGLFSTFSDWSPAEVDEVAGAVTDLGGQVTEHYSSWLLVAARI</sequence>
<dbReference type="PANTHER" id="PTHR44942:SF4">
    <property type="entry name" value="METHYLTRANSFERASE TYPE 11 DOMAIN-CONTAINING PROTEIN"/>
    <property type="match status" value="1"/>
</dbReference>
<keyword evidence="2 5" id="KW-0489">Methyltransferase</keyword>
<accession>A0A387BV05</accession>
<evidence type="ECO:0000313" key="5">
    <source>
        <dbReference type="EMBL" id="AYG02251.1"/>
    </source>
</evidence>
<evidence type="ECO:0000259" key="4">
    <source>
        <dbReference type="Pfam" id="PF08241"/>
    </source>
</evidence>
<dbReference type="EMBL" id="CP032624">
    <property type="protein sequence ID" value="AYG02251.1"/>
    <property type="molecule type" value="Genomic_DNA"/>
</dbReference>
<dbReference type="CDD" id="cd02440">
    <property type="entry name" value="AdoMet_MTases"/>
    <property type="match status" value="1"/>
</dbReference>
<organism evidence="5 6">
    <name type="scientific">Gryllotalpicola protaetiae</name>
    <dbReference type="NCBI Taxonomy" id="2419771"/>
    <lineage>
        <taxon>Bacteria</taxon>
        <taxon>Bacillati</taxon>
        <taxon>Actinomycetota</taxon>
        <taxon>Actinomycetes</taxon>
        <taxon>Micrococcales</taxon>
        <taxon>Microbacteriaceae</taxon>
        <taxon>Gryllotalpicola</taxon>
    </lineage>
</organism>
<proteinExistence type="inferred from homology"/>
<dbReference type="GO" id="GO:0008757">
    <property type="term" value="F:S-adenosylmethionine-dependent methyltransferase activity"/>
    <property type="evidence" value="ECO:0007669"/>
    <property type="project" value="InterPro"/>
</dbReference>
<dbReference type="InterPro" id="IPR013216">
    <property type="entry name" value="Methyltransf_11"/>
</dbReference>
<gene>
    <name evidence="5" type="ORF">D7I44_01030</name>
</gene>
<comment type="similarity">
    <text evidence="1">Belongs to the methyltransferase superfamily.</text>
</comment>
<dbReference type="GO" id="GO:0032259">
    <property type="term" value="P:methylation"/>
    <property type="evidence" value="ECO:0007669"/>
    <property type="project" value="UniProtKB-KW"/>
</dbReference>
<evidence type="ECO:0000256" key="2">
    <source>
        <dbReference type="ARBA" id="ARBA00022603"/>
    </source>
</evidence>
<keyword evidence="6" id="KW-1185">Reference proteome</keyword>
<dbReference type="InterPro" id="IPR029063">
    <property type="entry name" value="SAM-dependent_MTases_sf"/>
</dbReference>
<name>A0A387BV05_9MICO</name>
<dbReference type="RefSeq" id="WP_120787785.1">
    <property type="nucleotide sequence ID" value="NZ_CP032624.1"/>
</dbReference>
<dbReference type="OrthoDB" id="9797252at2"/>
<protein>
    <submittedName>
        <fullName evidence="5">Class I SAM-dependent methyltransferase</fullName>
    </submittedName>
</protein>
<dbReference type="InterPro" id="IPR051052">
    <property type="entry name" value="Diverse_substrate_MTase"/>
</dbReference>
<keyword evidence="3 5" id="KW-0808">Transferase</keyword>
<evidence type="ECO:0000256" key="3">
    <source>
        <dbReference type="ARBA" id="ARBA00022679"/>
    </source>
</evidence>
<dbReference type="SUPFAM" id="SSF53335">
    <property type="entry name" value="S-adenosyl-L-methionine-dependent methyltransferases"/>
    <property type="match status" value="1"/>
</dbReference>
<reference evidence="5 6" key="1">
    <citation type="submission" date="2018-09" db="EMBL/GenBank/DDBJ databases">
        <title>Genome sequencing of strain 2DFW10M-5.</title>
        <authorList>
            <person name="Heo J."/>
            <person name="Kim S.-J."/>
            <person name="Kwon S.-W."/>
        </authorList>
    </citation>
    <scope>NUCLEOTIDE SEQUENCE [LARGE SCALE GENOMIC DNA]</scope>
    <source>
        <strain evidence="5 6">2DFW10M-5</strain>
    </source>
</reference>
<evidence type="ECO:0000313" key="6">
    <source>
        <dbReference type="Proteomes" id="UP000275069"/>
    </source>
</evidence>
<dbReference type="Gene3D" id="3.40.50.150">
    <property type="entry name" value="Vaccinia Virus protein VP39"/>
    <property type="match status" value="1"/>
</dbReference>